<dbReference type="PROSITE" id="PS51257">
    <property type="entry name" value="PROKAR_LIPOPROTEIN"/>
    <property type="match status" value="1"/>
</dbReference>
<feature type="transmembrane region" description="Helical" evidence="1">
    <location>
        <begin position="6"/>
        <end position="23"/>
    </location>
</feature>
<evidence type="ECO:0000256" key="1">
    <source>
        <dbReference type="SAM" id="Phobius"/>
    </source>
</evidence>
<organism evidence="2 3">
    <name type="scientific">Hathewaya limosa</name>
    <name type="common">Clostridium limosum</name>
    <dbReference type="NCBI Taxonomy" id="1536"/>
    <lineage>
        <taxon>Bacteria</taxon>
        <taxon>Bacillati</taxon>
        <taxon>Bacillota</taxon>
        <taxon>Clostridia</taxon>
        <taxon>Eubacteriales</taxon>
        <taxon>Clostridiaceae</taxon>
        <taxon>Hathewaya</taxon>
    </lineage>
</organism>
<keyword evidence="1" id="KW-1133">Transmembrane helix</keyword>
<keyword evidence="1" id="KW-0812">Transmembrane</keyword>
<dbReference type="EMBL" id="JAUSWN010000009">
    <property type="protein sequence ID" value="MDQ0479571.1"/>
    <property type="molecule type" value="Genomic_DNA"/>
</dbReference>
<reference evidence="2 3" key="1">
    <citation type="submission" date="2023-07" db="EMBL/GenBank/DDBJ databases">
        <title>Genomic Encyclopedia of Type Strains, Phase IV (KMG-IV): sequencing the most valuable type-strain genomes for metagenomic binning, comparative biology and taxonomic classification.</title>
        <authorList>
            <person name="Goeker M."/>
        </authorList>
    </citation>
    <scope>NUCLEOTIDE SEQUENCE [LARGE SCALE GENOMIC DNA]</scope>
    <source>
        <strain evidence="2 3">DSM 1400</strain>
    </source>
</reference>
<evidence type="ECO:0008006" key="4">
    <source>
        <dbReference type="Google" id="ProtNLM"/>
    </source>
</evidence>
<name>A0ABU0JR48_HATLI</name>
<accession>A0ABU0JR48</accession>
<evidence type="ECO:0000313" key="3">
    <source>
        <dbReference type="Proteomes" id="UP001224418"/>
    </source>
</evidence>
<proteinExistence type="predicted"/>
<keyword evidence="1" id="KW-0472">Membrane</keyword>
<sequence>MYIKRFFIFIGLIMIFLTLIACTQRHVVKDKLYIIAEEHANINIKDVNILKSLGKNLSKSEATSLAYSILNKYFEISPKSIISYDTYVVYNNEKRTYTWNVYLRNNDNNIYLVSIDTISGLVLHIDTTGITTFTESQELLSRDDVLIILKNFFREDIKNIKLIDYTFQNYMGKANVSINNVSYFVLIDTHSKKVDLIYKN</sequence>
<gene>
    <name evidence="2" type="ORF">QOZ93_001312</name>
</gene>
<dbReference type="Proteomes" id="UP001224418">
    <property type="component" value="Unassembled WGS sequence"/>
</dbReference>
<keyword evidence="3" id="KW-1185">Reference proteome</keyword>
<dbReference type="RefSeq" id="WP_307355582.1">
    <property type="nucleotide sequence ID" value="NZ_BAAACJ010000033.1"/>
</dbReference>
<protein>
    <recommendedName>
        <fullName evidence="4">Lipoprotein</fullName>
    </recommendedName>
</protein>
<evidence type="ECO:0000313" key="2">
    <source>
        <dbReference type="EMBL" id="MDQ0479571.1"/>
    </source>
</evidence>
<comment type="caution">
    <text evidence="2">The sequence shown here is derived from an EMBL/GenBank/DDBJ whole genome shotgun (WGS) entry which is preliminary data.</text>
</comment>